<dbReference type="Gene3D" id="3.10.50.40">
    <property type="match status" value="1"/>
</dbReference>
<dbReference type="Proteomes" id="UP000707356">
    <property type="component" value="Unassembled WGS sequence"/>
</dbReference>
<comment type="caution">
    <text evidence="8">The sequence shown here is derived from an EMBL/GenBank/DDBJ whole genome shotgun (WGS) entry which is preliminary data.</text>
</comment>
<evidence type="ECO:0000256" key="1">
    <source>
        <dbReference type="ARBA" id="ARBA00000971"/>
    </source>
</evidence>
<evidence type="ECO:0000259" key="7">
    <source>
        <dbReference type="PROSITE" id="PS50059"/>
    </source>
</evidence>
<evidence type="ECO:0000256" key="2">
    <source>
        <dbReference type="ARBA" id="ARBA00006577"/>
    </source>
</evidence>
<organism evidence="8 9">
    <name type="scientific">Pegethrix bostrychoides GSE-TBD4-15B</name>
    <dbReference type="NCBI Taxonomy" id="2839662"/>
    <lineage>
        <taxon>Bacteria</taxon>
        <taxon>Bacillati</taxon>
        <taxon>Cyanobacteriota</taxon>
        <taxon>Cyanophyceae</taxon>
        <taxon>Oculatellales</taxon>
        <taxon>Oculatellaceae</taxon>
        <taxon>Pegethrix</taxon>
    </lineage>
</organism>
<accession>A0A951U319</accession>
<reference evidence="8" key="2">
    <citation type="journal article" date="2022" name="Microbiol. Resour. Announc.">
        <title>Metagenome Sequencing to Explore Phylogenomics of Terrestrial Cyanobacteria.</title>
        <authorList>
            <person name="Ward R.D."/>
            <person name="Stajich J.E."/>
            <person name="Johansen J.R."/>
            <person name="Huntemann M."/>
            <person name="Clum A."/>
            <person name="Foster B."/>
            <person name="Foster B."/>
            <person name="Roux S."/>
            <person name="Palaniappan K."/>
            <person name="Varghese N."/>
            <person name="Mukherjee S."/>
            <person name="Reddy T.B.K."/>
            <person name="Daum C."/>
            <person name="Copeland A."/>
            <person name="Chen I.A."/>
            <person name="Ivanova N.N."/>
            <person name="Kyrpides N.C."/>
            <person name="Shapiro N."/>
            <person name="Eloe-Fadrosh E.A."/>
            <person name="Pietrasiak N."/>
        </authorList>
    </citation>
    <scope>NUCLEOTIDE SEQUENCE</scope>
    <source>
        <strain evidence="8">GSE-TBD4-15B</strain>
    </source>
</reference>
<dbReference type="SUPFAM" id="SSF54534">
    <property type="entry name" value="FKBP-like"/>
    <property type="match status" value="1"/>
</dbReference>
<dbReference type="EMBL" id="JAHHHV010000007">
    <property type="protein sequence ID" value="MBW4464188.1"/>
    <property type="molecule type" value="Genomic_DNA"/>
</dbReference>
<keyword evidence="5 6" id="KW-0413">Isomerase</keyword>
<reference evidence="8" key="1">
    <citation type="submission" date="2021-05" db="EMBL/GenBank/DDBJ databases">
        <authorList>
            <person name="Pietrasiak N."/>
            <person name="Ward R."/>
            <person name="Stajich J.E."/>
            <person name="Kurbessoian T."/>
        </authorList>
    </citation>
    <scope>NUCLEOTIDE SEQUENCE</scope>
    <source>
        <strain evidence="8">GSE-TBD4-15B</strain>
    </source>
</reference>
<sequence length="359" mass="38927">MPKDPGSSLSTARSLKFGQTTRTVRDSLSVSDHVDIWKFNLRQNASFNLGLTGLARRAKAKLSLLNATGQVIQTVNQRRDQPQAFTDFLLPAGRFYIRVDARSKVATRYRLNVSASEIGEEVGDQYGNSFETATQLRSSTGSLRDFVGNSDPTDFLQFTPLVTGQLTLNLSGLSSNASLELYDARQNLLFTAETATKPTTNPATNALGTKSLNQQLTAIAGSTYYLRVAQAPNQDTGYQLDYAYQISSRTQTASGLEYIDIATGTGVTPTVGQTVTVQYTGILFNGFKFDSSRDRNQPFSFQIGTGQVIAGWDEGISSMRVGGRRQLIIPAALAYGSRPAGSIPPNSNLIFDVEVLSIS</sequence>
<evidence type="ECO:0000256" key="4">
    <source>
        <dbReference type="ARBA" id="ARBA00023110"/>
    </source>
</evidence>
<proteinExistence type="inferred from homology"/>
<dbReference type="GO" id="GO:0003755">
    <property type="term" value="F:peptidyl-prolyl cis-trans isomerase activity"/>
    <property type="evidence" value="ECO:0007669"/>
    <property type="project" value="UniProtKB-KW"/>
</dbReference>
<dbReference type="SUPFAM" id="SSF89260">
    <property type="entry name" value="Collagen-binding domain"/>
    <property type="match status" value="2"/>
</dbReference>
<evidence type="ECO:0000256" key="5">
    <source>
        <dbReference type="ARBA" id="ARBA00023235"/>
    </source>
</evidence>
<comment type="similarity">
    <text evidence="2">Belongs to the FKBP-type PPIase family.</text>
</comment>
<dbReference type="Pfam" id="PF00254">
    <property type="entry name" value="FKBP_C"/>
    <property type="match status" value="1"/>
</dbReference>
<dbReference type="PROSITE" id="PS50059">
    <property type="entry name" value="FKBP_PPIASE"/>
    <property type="match status" value="1"/>
</dbReference>
<evidence type="ECO:0000256" key="3">
    <source>
        <dbReference type="ARBA" id="ARBA00013194"/>
    </source>
</evidence>
<evidence type="ECO:0000313" key="9">
    <source>
        <dbReference type="Proteomes" id="UP000707356"/>
    </source>
</evidence>
<dbReference type="PANTHER" id="PTHR43811:SF19">
    <property type="entry name" value="39 KDA FK506-BINDING NUCLEAR PROTEIN"/>
    <property type="match status" value="1"/>
</dbReference>
<dbReference type="Gene3D" id="2.60.120.380">
    <property type="match status" value="2"/>
</dbReference>
<evidence type="ECO:0000256" key="6">
    <source>
        <dbReference type="PROSITE-ProRule" id="PRU00277"/>
    </source>
</evidence>
<dbReference type="EC" id="5.2.1.8" evidence="3 6"/>
<evidence type="ECO:0000313" key="8">
    <source>
        <dbReference type="EMBL" id="MBW4464188.1"/>
    </source>
</evidence>
<comment type="catalytic activity">
    <reaction evidence="1 6">
        <text>[protein]-peptidylproline (omega=180) = [protein]-peptidylproline (omega=0)</text>
        <dbReference type="Rhea" id="RHEA:16237"/>
        <dbReference type="Rhea" id="RHEA-COMP:10747"/>
        <dbReference type="Rhea" id="RHEA-COMP:10748"/>
        <dbReference type="ChEBI" id="CHEBI:83833"/>
        <dbReference type="ChEBI" id="CHEBI:83834"/>
        <dbReference type="EC" id="5.2.1.8"/>
    </reaction>
</comment>
<dbReference type="AlphaFoldDB" id="A0A951U319"/>
<dbReference type="InterPro" id="IPR001179">
    <property type="entry name" value="PPIase_FKBP_dom"/>
</dbReference>
<keyword evidence="4 6" id="KW-0697">Rotamase</keyword>
<feature type="domain" description="PPIase FKBP-type" evidence="7">
    <location>
        <begin position="272"/>
        <end position="359"/>
    </location>
</feature>
<dbReference type="PANTHER" id="PTHR43811">
    <property type="entry name" value="FKBP-TYPE PEPTIDYL-PROLYL CIS-TRANS ISOMERASE FKPA"/>
    <property type="match status" value="1"/>
</dbReference>
<protein>
    <recommendedName>
        <fullName evidence="3 6">peptidylprolyl isomerase</fullName>
        <ecNumber evidence="3 6">5.2.1.8</ecNumber>
    </recommendedName>
</protein>
<dbReference type="FunFam" id="3.10.50.40:FF:000006">
    <property type="entry name" value="Peptidyl-prolyl cis-trans isomerase"/>
    <property type="match status" value="1"/>
</dbReference>
<gene>
    <name evidence="8" type="ORF">KME07_01955</name>
</gene>
<name>A0A951U319_9CYAN</name>
<dbReference type="InterPro" id="IPR046357">
    <property type="entry name" value="PPIase_dom_sf"/>
</dbReference>